<dbReference type="AlphaFoldDB" id="A0A1M5PER7"/>
<gene>
    <name evidence="1" type="ORF">SAMN05443636_1570</name>
</gene>
<organism evidence="1 2">
    <name type="scientific">Halobaculum gomorrense</name>
    <dbReference type="NCBI Taxonomy" id="43928"/>
    <lineage>
        <taxon>Archaea</taxon>
        <taxon>Methanobacteriati</taxon>
        <taxon>Methanobacteriota</taxon>
        <taxon>Stenosarchaea group</taxon>
        <taxon>Halobacteria</taxon>
        <taxon>Halobacteriales</taxon>
        <taxon>Haloferacaceae</taxon>
        <taxon>Halobaculum</taxon>
    </lineage>
</organism>
<accession>A0A1M5PER7</accession>
<sequence length="192" mass="21246">MVLEEREDRRLPGLDDESSSPYRCGLVVAVGDVLAFGAPDREAIPCQALERFLNNIEARGIRLRCEYDPLVIFIEEDLRDARRIDRPFVERTRHGVPEGEPNLLTVGNIVGHLRMDPAGEFEANLGVVTEVRPFNGFLFDGPILDDVGEIVDLLAIIGIDLGFEEFCDGADSRLEDMEQFVTGSVAAVISTT</sequence>
<dbReference type="EMBL" id="FQWV01000003">
    <property type="protein sequence ID" value="SHH00208.1"/>
    <property type="molecule type" value="Genomic_DNA"/>
</dbReference>
<evidence type="ECO:0000313" key="2">
    <source>
        <dbReference type="Proteomes" id="UP000184357"/>
    </source>
</evidence>
<keyword evidence="2" id="KW-1185">Reference proteome</keyword>
<name>A0A1M5PER7_9EURY</name>
<evidence type="ECO:0000313" key="1">
    <source>
        <dbReference type="EMBL" id="SHH00208.1"/>
    </source>
</evidence>
<dbReference type="RefSeq" id="WP_159435747.1">
    <property type="nucleotide sequence ID" value="NZ_FQWV01000003.1"/>
</dbReference>
<reference evidence="1 2" key="1">
    <citation type="submission" date="2016-11" db="EMBL/GenBank/DDBJ databases">
        <authorList>
            <person name="Jaros S."/>
            <person name="Januszkiewicz K."/>
            <person name="Wedrychowicz H."/>
        </authorList>
    </citation>
    <scope>NUCLEOTIDE SEQUENCE [LARGE SCALE GENOMIC DNA]</scope>
    <source>
        <strain evidence="1 2">DSM 9297</strain>
    </source>
</reference>
<dbReference type="Proteomes" id="UP000184357">
    <property type="component" value="Unassembled WGS sequence"/>
</dbReference>
<proteinExistence type="predicted"/>
<protein>
    <submittedName>
        <fullName evidence="1">Uncharacterized protein</fullName>
    </submittedName>
</protein>